<dbReference type="Pfam" id="PF22803">
    <property type="entry name" value="GBD_Y3"/>
    <property type="match status" value="1"/>
</dbReference>
<dbReference type="Proteomes" id="UP000559027">
    <property type="component" value="Unassembled WGS sequence"/>
</dbReference>
<evidence type="ECO:0000313" key="3">
    <source>
        <dbReference type="Proteomes" id="UP000559027"/>
    </source>
</evidence>
<gene>
    <name evidence="2" type="ORF">D9756_005778</name>
</gene>
<evidence type="ECO:0000313" key="2">
    <source>
        <dbReference type="EMBL" id="KAF5355097.1"/>
    </source>
</evidence>
<accession>A0A8H5D7I4</accession>
<feature type="domain" description="Glycan binding protein Y3-like" evidence="1">
    <location>
        <begin position="64"/>
        <end position="155"/>
    </location>
</feature>
<evidence type="ECO:0000259" key="1">
    <source>
        <dbReference type="Pfam" id="PF22803"/>
    </source>
</evidence>
<reference evidence="2 3" key="1">
    <citation type="journal article" date="2020" name="ISME J.">
        <title>Uncovering the hidden diversity of litter-decomposition mechanisms in mushroom-forming fungi.</title>
        <authorList>
            <person name="Floudas D."/>
            <person name="Bentzer J."/>
            <person name="Ahren D."/>
            <person name="Johansson T."/>
            <person name="Persson P."/>
            <person name="Tunlid A."/>
        </authorList>
    </citation>
    <scope>NUCLEOTIDE SEQUENCE [LARGE SCALE GENOMIC DNA]</scope>
    <source>
        <strain evidence="2 3">CBS 146.42</strain>
    </source>
</reference>
<comment type="caution">
    <text evidence="2">The sequence shown here is derived from an EMBL/GenBank/DDBJ whole genome shotgun (WGS) entry which is preliminary data.</text>
</comment>
<dbReference type="OrthoDB" id="2925523at2759"/>
<dbReference type="InterPro" id="IPR054443">
    <property type="entry name" value="Y3-like_dom"/>
</dbReference>
<dbReference type="AlphaFoldDB" id="A0A8H5D7I4"/>
<keyword evidence="3" id="KW-1185">Reference proteome</keyword>
<dbReference type="EMBL" id="JAACJO010000008">
    <property type="protein sequence ID" value="KAF5355097.1"/>
    <property type="molecule type" value="Genomic_DNA"/>
</dbReference>
<proteinExistence type="predicted"/>
<sequence length="163" mass="17366">MSPENINHSRVVFIAFTPLHLLSLSRYTMLYNTIFTATLLAVAMAQGPRTCYQGVPESAGPATDCISFINTFCNDASISQTPVRIGDSTSRCFNLPGGDRCDFIAFNTFTSGVSPSNVNCKSVLNDIATRCPLGGFGQVSDTAYTFTVDRNHGLCGSSVQGGS</sequence>
<organism evidence="2 3">
    <name type="scientific">Leucocoprinus leucothites</name>
    <dbReference type="NCBI Taxonomy" id="201217"/>
    <lineage>
        <taxon>Eukaryota</taxon>
        <taxon>Fungi</taxon>
        <taxon>Dikarya</taxon>
        <taxon>Basidiomycota</taxon>
        <taxon>Agaricomycotina</taxon>
        <taxon>Agaricomycetes</taxon>
        <taxon>Agaricomycetidae</taxon>
        <taxon>Agaricales</taxon>
        <taxon>Agaricineae</taxon>
        <taxon>Agaricaceae</taxon>
        <taxon>Leucocoprinus</taxon>
    </lineage>
</organism>
<protein>
    <recommendedName>
        <fullName evidence="1">Glycan binding protein Y3-like domain-containing protein</fullName>
    </recommendedName>
</protein>
<name>A0A8H5D7I4_9AGAR</name>